<evidence type="ECO:0000313" key="3">
    <source>
        <dbReference type="Proteomes" id="UP000038200"/>
    </source>
</evidence>
<dbReference type="InterPro" id="IPR007374">
    <property type="entry name" value="ASCH_domain"/>
</dbReference>
<organism evidence="2 3">
    <name type="scientific">Capnocytophaga canis</name>
    <dbReference type="NCBI Taxonomy" id="1848903"/>
    <lineage>
        <taxon>Bacteria</taxon>
        <taxon>Pseudomonadati</taxon>
        <taxon>Bacteroidota</taxon>
        <taxon>Flavobacteriia</taxon>
        <taxon>Flavobacteriales</taxon>
        <taxon>Flavobacteriaceae</taxon>
        <taxon>Capnocytophaga</taxon>
    </lineage>
</organism>
<dbReference type="EMBL" id="CDOL01000283">
    <property type="protein sequence ID" value="CEN54442.1"/>
    <property type="molecule type" value="Genomic_DNA"/>
</dbReference>
<evidence type="ECO:0000259" key="1">
    <source>
        <dbReference type="Pfam" id="PF04266"/>
    </source>
</evidence>
<dbReference type="RefSeq" id="WP_042010173.1">
    <property type="nucleotide sequence ID" value="NZ_CDOL01000283.1"/>
</dbReference>
<name>A0A0B7IWF6_9FLAO</name>
<sequence>MTTKPILFSTEMVQAISEGIKTQTRRIKKSETPQYQVGDILWVRETWAEFGNGFIYKADSFQEHEDIGVKWRPSIHMPKKAARIFLKITNVRCERLQDISEEDAIAEGVRVIYGNKFKHYCPEKSFNQEELRNGTPITKTAICSFWTLWKAIYGEQKWNENPFVWVYEFKIVEKPKDF</sequence>
<dbReference type="AlphaFoldDB" id="A0A0B7IWF6"/>
<accession>A0A0B7IWF6</accession>
<feature type="domain" description="ASCH" evidence="1">
    <location>
        <begin position="8"/>
        <end position="111"/>
    </location>
</feature>
<protein>
    <recommendedName>
        <fullName evidence="1">ASCH domain-containing protein</fullName>
    </recommendedName>
</protein>
<reference evidence="2 3" key="1">
    <citation type="submission" date="2015-01" db="EMBL/GenBank/DDBJ databases">
        <authorList>
            <person name="Xiang T."/>
            <person name="Song Y."/>
            <person name="Huang L."/>
            <person name="Wang B."/>
            <person name="Wu P."/>
        </authorList>
    </citation>
    <scope>NUCLEOTIDE SEQUENCE [LARGE SCALE GENOMIC DNA]</scope>
    <source>
        <strain evidence="2 3">CcD93</strain>
    </source>
</reference>
<proteinExistence type="predicted"/>
<evidence type="ECO:0000313" key="2">
    <source>
        <dbReference type="EMBL" id="CEN54442.1"/>
    </source>
</evidence>
<dbReference type="Pfam" id="PF04266">
    <property type="entry name" value="ASCH"/>
    <property type="match status" value="1"/>
</dbReference>
<gene>
    <name evidence="2" type="ORF">CCAND93_90026</name>
</gene>
<dbReference type="OrthoDB" id="72471at2"/>
<dbReference type="Proteomes" id="UP000038200">
    <property type="component" value="Unassembled WGS sequence"/>
</dbReference>